<dbReference type="Proteomes" id="UP001153069">
    <property type="component" value="Unassembled WGS sequence"/>
</dbReference>
<dbReference type="AlphaFoldDB" id="A0A9N8HQE5"/>
<name>A0A9N8HQE5_9STRA</name>
<organism evidence="2 3">
    <name type="scientific">Seminavis robusta</name>
    <dbReference type="NCBI Taxonomy" id="568900"/>
    <lineage>
        <taxon>Eukaryota</taxon>
        <taxon>Sar</taxon>
        <taxon>Stramenopiles</taxon>
        <taxon>Ochrophyta</taxon>
        <taxon>Bacillariophyta</taxon>
        <taxon>Bacillariophyceae</taxon>
        <taxon>Bacillariophycidae</taxon>
        <taxon>Naviculales</taxon>
        <taxon>Naviculaceae</taxon>
        <taxon>Seminavis</taxon>
    </lineage>
</organism>
<dbReference type="EMBL" id="CAICTM010001184">
    <property type="protein sequence ID" value="CAB9521337.1"/>
    <property type="molecule type" value="Genomic_DNA"/>
</dbReference>
<feature type="compositionally biased region" description="Polar residues" evidence="1">
    <location>
        <begin position="14"/>
        <end position="38"/>
    </location>
</feature>
<keyword evidence="3" id="KW-1185">Reference proteome</keyword>
<gene>
    <name evidence="2" type="ORF">SEMRO_1186_G250350.1</name>
</gene>
<feature type="region of interest" description="Disordered" evidence="1">
    <location>
        <begin position="1"/>
        <end position="40"/>
    </location>
</feature>
<proteinExistence type="predicted"/>
<evidence type="ECO:0000313" key="3">
    <source>
        <dbReference type="Proteomes" id="UP001153069"/>
    </source>
</evidence>
<comment type="caution">
    <text evidence="2">The sequence shown here is derived from an EMBL/GenBank/DDBJ whole genome shotgun (WGS) entry which is preliminary data.</text>
</comment>
<reference evidence="2" key="1">
    <citation type="submission" date="2020-06" db="EMBL/GenBank/DDBJ databases">
        <authorList>
            <consortium name="Plant Systems Biology data submission"/>
        </authorList>
    </citation>
    <scope>NUCLEOTIDE SEQUENCE</scope>
    <source>
        <strain evidence="2">D6</strain>
    </source>
</reference>
<accession>A0A9N8HQE5</accession>
<protein>
    <submittedName>
        <fullName evidence="2">Uncharacterized protein</fullName>
    </submittedName>
</protein>
<evidence type="ECO:0000313" key="2">
    <source>
        <dbReference type="EMBL" id="CAB9521337.1"/>
    </source>
</evidence>
<sequence>MPMPSPSGKDASIEATNTVDTAASTVGESPPTKSTSYKFETPAPIKQLFKNAGYSPPEDFETGRELPTPAAAQQVYEYYQVHSNSPAWGDVPATSKTCLAEHPGP</sequence>
<evidence type="ECO:0000256" key="1">
    <source>
        <dbReference type="SAM" id="MobiDB-lite"/>
    </source>
</evidence>